<dbReference type="SMART" id="SM00389">
    <property type="entry name" value="HOX"/>
    <property type="match status" value="1"/>
</dbReference>
<dbReference type="GO" id="GO:0005634">
    <property type="term" value="C:nucleus"/>
    <property type="evidence" value="ECO:0007669"/>
    <property type="project" value="UniProtKB-SubCell"/>
</dbReference>
<dbReference type="InterPro" id="IPR000047">
    <property type="entry name" value="HTH_motif"/>
</dbReference>
<comment type="caution">
    <text evidence="8">The sequence shown here is derived from an EMBL/GenBank/DDBJ whole genome shotgun (WGS) entry which is preliminary data.</text>
</comment>
<evidence type="ECO:0000256" key="4">
    <source>
        <dbReference type="PROSITE-ProRule" id="PRU00108"/>
    </source>
</evidence>
<dbReference type="PROSITE" id="PS50071">
    <property type="entry name" value="HOMEOBOX_2"/>
    <property type="match status" value="1"/>
</dbReference>
<dbReference type="Pfam" id="PF00046">
    <property type="entry name" value="Homeodomain"/>
    <property type="match status" value="1"/>
</dbReference>
<dbReference type="InterPro" id="IPR001356">
    <property type="entry name" value="HD"/>
</dbReference>
<dbReference type="InterPro" id="IPR009057">
    <property type="entry name" value="Homeodomain-like_sf"/>
</dbReference>
<reference evidence="9" key="1">
    <citation type="submission" date="2022-10" db="EMBL/GenBank/DDBJ databases">
        <title>Genome assembly of Pristionchus species.</title>
        <authorList>
            <person name="Yoshida K."/>
            <person name="Sommer R.J."/>
        </authorList>
    </citation>
    <scope>NUCLEOTIDE SEQUENCE [LARGE SCALE GENOMIC DNA]</scope>
    <source>
        <strain evidence="9">RS5460</strain>
    </source>
</reference>
<gene>
    <name evidence="8" type="ORF">PMAYCL1PPCAC_24173</name>
</gene>
<dbReference type="Proteomes" id="UP001328107">
    <property type="component" value="Unassembled WGS sequence"/>
</dbReference>
<evidence type="ECO:0000313" key="8">
    <source>
        <dbReference type="EMBL" id="GMR53978.1"/>
    </source>
</evidence>
<keyword evidence="4 5" id="KW-0539">Nucleus</keyword>
<feature type="domain" description="Homeobox" evidence="7">
    <location>
        <begin position="45"/>
        <end position="105"/>
    </location>
</feature>
<comment type="subcellular location">
    <subcellularLocation>
        <location evidence="1 4 5">Nucleus</location>
    </subcellularLocation>
</comment>
<evidence type="ECO:0000256" key="5">
    <source>
        <dbReference type="RuleBase" id="RU000682"/>
    </source>
</evidence>
<name>A0AAN5D000_9BILA</name>
<keyword evidence="3 4" id="KW-0371">Homeobox</keyword>
<accession>A0AAN5D000</accession>
<evidence type="ECO:0000256" key="1">
    <source>
        <dbReference type="ARBA" id="ARBA00004123"/>
    </source>
</evidence>
<dbReference type="SUPFAM" id="SSF46689">
    <property type="entry name" value="Homeodomain-like"/>
    <property type="match status" value="1"/>
</dbReference>
<protein>
    <recommendedName>
        <fullName evidence="7">Homeobox domain-containing protein</fullName>
    </recommendedName>
</protein>
<evidence type="ECO:0000259" key="7">
    <source>
        <dbReference type="PROSITE" id="PS50071"/>
    </source>
</evidence>
<dbReference type="EMBL" id="BTRK01000005">
    <property type="protein sequence ID" value="GMR53978.1"/>
    <property type="molecule type" value="Genomic_DNA"/>
</dbReference>
<dbReference type="GO" id="GO:0003677">
    <property type="term" value="F:DNA binding"/>
    <property type="evidence" value="ECO:0007669"/>
    <property type="project" value="UniProtKB-UniRule"/>
</dbReference>
<keyword evidence="9" id="KW-1185">Reference proteome</keyword>
<feature type="compositionally biased region" description="Polar residues" evidence="6">
    <location>
        <begin position="1"/>
        <end position="21"/>
    </location>
</feature>
<evidence type="ECO:0000256" key="6">
    <source>
        <dbReference type="SAM" id="MobiDB-lite"/>
    </source>
</evidence>
<evidence type="ECO:0000256" key="3">
    <source>
        <dbReference type="ARBA" id="ARBA00023155"/>
    </source>
</evidence>
<evidence type="ECO:0000313" key="9">
    <source>
        <dbReference type="Proteomes" id="UP001328107"/>
    </source>
</evidence>
<sequence>SVPSDPFPSSNLISSVSNENIPPQGAFECESSIRNTSLSKTSRTKKSGKLKYPSTRSRMSHSSVLFVSMNNLMKKEREELGEAIGLDQQQIKIWLQNRRYKEKKKNVEVADHLKSKYDYDEQKAKEAVRGSVTQREKGKAFPPN</sequence>
<feature type="region of interest" description="Disordered" evidence="6">
    <location>
        <begin position="1"/>
        <end position="57"/>
    </location>
</feature>
<dbReference type="CDD" id="cd00086">
    <property type="entry name" value="homeodomain"/>
    <property type="match status" value="1"/>
</dbReference>
<keyword evidence="2 4" id="KW-0238">DNA-binding</keyword>
<feature type="non-terminal residue" evidence="8">
    <location>
        <position position="144"/>
    </location>
</feature>
<dbReference type="PRINTS" id="PR00031">
    <property type="entry name" value="HTHREPRESSR"/>
</dbReference>
<evidence type="ECO:0000256" key="2">
    <source>
        <dbReference type="ARBA" id="ARBA00023125"/>
    </source>
</evidence>
<dbReference type="Gene3D" id="1.10.10.60">
    <property type="entry name" value="Homeodomain-like"/>
    <property type="match status" value="1"/>
</dbReference>
<organism evidence="8 9">
    <name type="scientific">Pristionchus mayeri</name>
    <dbReference type="NCBI Taxonomy" id="1317129"/>
    <lineage>
        <taxon>Eukaryota</taxon>
        <taxon>Metazoa</taxon>
        <taxon>Ecdysozoa</taxon>
        <taxon>Nematoda</taxon>
        <taxon>Chromadorea</taxon>
        <taxon>Rhabditida</taxon>
        <taxon>Rhabditina</taxon>
        <taxon>Diplogasteromorpha</taxon>
        <taxon>Diplogasteroidea</taxon>
        <taxon>Neodiplogasteridae</taxon>
        <taxon>Pristionchus</taxon>
    </lineage>
</organism>
<dbReference type="AlphaFoldDB" id="A0AAN5D000"/>
<proteinExistence type="predicted"/>
<feature type="DNA-binding region" description="Homeobox" evidence="4">
    <location>
        <begin position="47"/>
        <end position="106"/>
    </location>
</feature>
<feature type="region of interest" description="Disordered" evidence="6">
    <location>
        <begin position="116"/>
        <end position="144"/>
    </location>
</feature>
<feature type="non-terminal residue" evidence="8">
    <location>
        <position position="1"/>
    </location>
</feature>